<gene>
    <name evidence="1" type="ORF">SVTN_31285</name>
</gene>
<dbReference type="AlphaFoldDB" id="A0A0B5IEQ5"/>
<protein>
    <submittedName>
        <fullName evidence="1">Uncharacterized protein</fullName>
    </submittedName>
</protein>
<evidence type="ECO:0000313" key="2">
    <source>
        <dbReference type="Proteomes" id="UP000031774"/>
    </source>
</evidence>
<sequence>MAMAAVRVDAPRQPIQGVSTARKIMPSVGQGAGTPSGSVNMLPKWCITFGMPDHATRATA</sequence>
<name>A0A0B5IEQ5_9ACTN</name>
<dbReference type="HOGENOM" id="CLU_2940083_0_0_11"/>
<reference evidence="1 2" key="1">
    <citation type="submission" date="2014-12" db="EMBL/GenBank/DDBJ databases">
        <title>Complete genome sequence of Streptomyces vietnamensis strain GIMV4.0001, a genetic manipulable producer of the benzoisochromanequinone antibiotic granaticin.</title>
        <authorList>
            <person name="Deng M.R."/>
            <person name="Guo J."/>
            <person name="Ma L.Y."/>
            <person name="Feng G.D."/>
            <person name="Mo C.Y."/>
            <person name="Zhu H.H."/>
        </authorList>
    </citation>
    <scope>NUCLEOTIDE SEQUENCE [LARGE SCALE GENOMIC DNA]</scope>
    <source>
        <strain evidence="2">GIMV4.0001</strain>
    </source>
</reference>
<keyword evidence="2" id="KW-1185">Reference proteome</keyword>
<dbReference type="Proteomes" id="UP000031774">
    <property type="component" value="Chromosome"/>
</dbReference>
<dbReference type="EMBL" id="CP010407">
    <property type="protein sequence ID" value="AJF68183.1"/>
    <property type="molecule type" value="Genomic_DNA"/>
</dbReference>
<accession>A0A0B5IEQ5</accession>
<evidence type="ECO:0000313" key="1">
    <source>
        <dbReference type="EMBL" id="AJF68183.1"/>
    </source>
</evidence>
<dbReference type="KEGG" id="svt:SVTN_31285"/>
<organism evidence="1 2">
    <name type="scientific">Streptomyces vietnamensis</name>
    <dbReference type="NCBI Taxonomy" id="362257"/>
    <lineage>
        <taxon>Bacteria</taxon>
        <taxon>Bacillati</taxon>
        <taxon>Actinomycetota</taxon>
        <taxon>Actinomycetes</taxon>
        <taxon>Kitasatosporales</taxon>
        <taxon>Streptomycetaceae</taxon>
        <taxon>Streptomyces</taxon>
    </lineage>
</organism>
<proteinExistence type="predicted"/>